<dbReference type="InParanoid" id="A0A371REU5"/>
<comment type="caution">
    <text evidence="2">The sequence shown here is derived from an EMBL/GenBank/DDBJ whole genome shotgun (WGS) entry which is preliminary data.</text>
</comment>
<evidence type="ECO:0000313" key="3">
    <source>
        <dbReference type="Proteomes" id="UP000264589"/>
    </source>
</evidence>
<feature type="transmembrane region" description="Helical" evidence="1">
    <location>
        <begin position="12"/>
        <end position="30"/>
    </location>
</feature>
<dbReference type="SUPFAM" id="SSF52317">
    <property type="entry name" value="Class I glutamine amidotransferase-like"/>
    <property type="match status" value="1"/>
</dbReference>
<feature type="transmembrane region" description="Helical" evidence="1">
    <location>
        <begin position="661"/>
        <end position="680"/>
    </location>
</feature>
<evidence type="ECO:0000256" key="1">
    <source>
        <dbReference type="SAM" id="Phobius"/>
    </source>
</evidence>
<reference evidence="2 3" key="1">
    <citation type="submission" date="2018-08" db="EMBL/GenBank/DDBJ databases">
        <title>Parvularcula sp. SM1705, isolated from surface water of the South Sea China.</title>
        <authorList>
            <person name="Sun L."/>
        </authorList>
    </citation>
    <scope>NUCLEOTIDE SEQUENCE [LARGE SCALE GENOMIC DNA]</scope>
    <source>
        <strain evidence="2 3">SM1705</strain>
    </source>
</reference>
<gene>
    <name evidence="2" type="ORF">DX908_00905</name>
</gene>
<name>A0A371REU5_9PROT</name>
<dbReference type="PANTHER" id="PTHR37947">
    <property type="entry name" value="BLL2462 PROTEIN"/>
    <property type="match status" value="1"/>
</dbReference>
<dbReference type="InterPro" id="IPR029062">
    <property type="entry name" value="Class_I_gatase-like"/>
</dbReference>
<dbReference type="Gene3D" id="3.40.50.880">
    <property type="match status" value="1"/>
</dbReference>
<dbReference type="EMBL" id="QUQO01000001">
    <property type="protein sequence ID" value="RFB03968.1"/>
    <property type="molecule type" value="Genomic_DNA"/>
</dbReference>
<dbReference type="RefSeq" id="WP_116390596.1">
    <property type="nucleotide sequence ID" value="NZ_QUQO01000001.1"/>
</dbReference>
<organism evidence="2 3">
    <name type="scientific">Parvularcula marina</name>
    <dbReference type="NCBI Taxonomy" id="2292771"/>
    <lineage>
        <taxon>Bacteria</taxon>
        <taxon>Pseudomonadati</taxon>
        <taxon>Pseudomonadota</taxon>
        <taxon>Alphaproteobacteria</taxon>
        <taxon>Parvularculales</taxon>
        <taxon>Parvularculaceae</taxon>
        <taxon>Parvularcula</taxon>
    </lineage>
</organism>
<dbReference type="AlphaFoldDB" id="A0A371REU5"/>
<keyword evidence="1" id="KW-0812">Transmembrane</keyword>
<feature type="transmembrane region" description="Helical" evidence="1">
    <location>
        <begin position="37"/>
        <end position="56"/>
    </location>
</feature>
<sequence>MTGLSLSPLLPIPFILILTVLGLAAAAFRIRISRAGFIFRTLAVLAGAAFLLSPQWRHTEGEDVQDIAVILEDQSRSLEFGGRDEIAQSAADRLAETLTDQGLDVRRIGFGSRTETNLANALTEGLADIPRRRLSAITVISDGQVQGDLEIAASRLDVPVHSLVTGNPGAERDRRVEIVSAPRFGVVGETVELVFRIVSPGETGTLTATLSVDGEPYTTADLAIDEDVTLTVPLHRPGDRLIELALEPLPGELTPLNNRAVTALTAVRDRLRVLLVSGEPHAGERVWRNILKSDPAVDLVHFTILKPAEKVPVAREEDLNLIQFPHVELFLEKLPDFDVLIFDRYTYRGVLQAFEFEQIARYVERGGAVLIAAGPEFAERGSLANRPNLDYILPATPSGAAQENAFLPTQSETGLRHPVTRTLGSSRDWGRWLRLLPAQVRRGDVLMTGTNDQPLLVVDRVGDGRIAMLLSDHIWLWARDFDGGGPHRELLRRLVHWLMQEPELEEEALTGHITPEGVLEITRQSLGDEVPAVTIITPEGDEETVTLNASSPGEFTATADASLPGLYRLETLDPDGDVLFALASSGEEHIAEIDAVTTTTDILAPFSEATGGSITTLTSASGTLPNIRRVAPGRETSGTRWMGFPRRNTMQIEAVRIRPILTPWIGFGLMGGLLLLAWLLEGQPWRRNH</sequence>
<keyword evidence="1" id="KW-1133">Transmembrane helix</keyword>
<dbReference type="Proteomes" id="UP000264589">
    <property type="component" value="Unassembled WGS sequence"/>
</dbReference>
<evidence type="ECO:0000313" key="2">
    <source>
        <dbReference type="EMBL" id="RFB03968.1"/>
    </source>
</evidence>
<accession>A0A371REU5</accession>
<protein>
    <recommendedName>
        <fullName evidence="4">Glutamine amidotransferase domain-containing protein</fullName>
    </recommendedName>
</protein>
<dbReference type="OrthoDB" id="9769144at2"/>
<dbReference type="PANTHER" id="PTHR37947:SF1">
    <property type="entry name" value="BLL2462 PROTEIN"/>
    <property type="match status" value="1"/>
</dbReference>
<proteinExistence type="predicted"/>
<keyword evidence="1" id="KW-0472">Membrane</keyword>
<keyword evidence="3" id="KW-1185">Reference proteome</keyword>
<evidence type="ECO:0008006" key="4">
    <source>
        <dbReference type="Google" id="ProtNLM"/>
    </source>
</evidence>